<keyword evidence="4" id="KW-1185">Reference proteome</keyword>
<dbReference type="Pfam" id="PF00650">
    <property type="entry name" value="CRAL_TRIO"/>
    <property type="match status" value="1"/>
</dbReference>
<feature type="region of interest" description="Disordered" evidence="1">
    <location>
        <begin position="1"/>
        <end position="46"/>
    </location>
</feature>
<dbReference type="SUPFAM" id="SSF52087">
    <property type="entry name" value="CRAL/TRIO domain"/>
    <property type="match status" value="1"/>
</dbReference>
<name>A0AA38Y6Y8_9EURO</name>
<gene>
    <name evidence="3" type="primary">SEC14</name>
    <name evidence="3" type="ORF">H2204_005432</name>
</gene>
<dbReference type="SMART" id="SM00516">
    <property type="entry name" value="SEC14"/>
    <property type="match status" value="1"/>
</dbReference>
<comment type="caution">
    <text evidence="3">The sequence shown here is derived from an EMBL/GenBank/DDBJ whole genome shotgun (WGS) entry which is preliminary data.</text>
</comment>
<dbReference type="InterPro" id="IPR001251">
    <property type="entry name" value="CRAL-TRIO_dom"/>
</dbReference>
<dbReference type="InterPro" id="IPR036865">
    <property type="entry name" value="CRAL-TRIO_dom_sf"/>
</dbReference>
<sequence length="382" mass="42997">MSKTSKEGPNANPHMDLDPKYDDYDFPTTAPEPQSGHPGHTTKEQDAQVHQLRAMLEQEGYTERLDTLTLLRFLRARKFNVELSKQMFIKNEQWRKEFGVDDLVRNFDYKEKPEVFKYYPQYYHKTDKVYVPTPYESRVLQGLQILQDGRPVYIEQYGKIDLNAMYKITSAERMVQNLVVEYEKVADPRLPACSRKSGKLLETCCTIMDMKGVGVSRIPSVYGYLRSVSAISQDYYPERLGKLYIINAPWGFSSVFSFVKSFLDPITVAKIHILGSGYQSELLKQVPAENLPAQFGGTCECKGGCEYSDEGPWQDPEWVRTPKWAKEDAATGKNSANVVQPAPTAGSKDPLEGGAPAPATAPTKAENVPTEGAKMPLEAQQP</sequence>
<dbReference type="SUPFAM" id="SSF46938">
    <property type="entry name" value="CRAL/TRIO N-terminal domain"/>
    <property type="match status" value="1"/>
</dbReference>
<feature type="domain" description="CRAL-TRIO" evidence="2">
    <location>
        <begin position="128"/>
        <end position="303"/>
    </location>
</feature>
<evidence type="ECO:0000313" key="3">
    <source>
        <dbReference type="EMBL" id="KAJ9636160.1"/>
    </source>
</evidence>
<dbReference type="PROSITE" id="PS50191">
    <property type="entry name" value="CRAL_TRIO"/>
    <property type="match status" value="1"/>
</dbReference>
<feature type="compositionally biased region" description="Low complexity" evidence="1">
    <location>
        <begin position="355"/>
        <end position="365"/>
    </location>
</feature>
<dbReference type="EMBL" id="JAPDRN010000030">
    <property type="protein sequence ID" value="KAJ9636160.1"/>
    <property type="molecule type" value="Genomic_DNA"/>
</dbReference>
<reference evidence="3" key="1">
    <citation type="submission" date="2022-10" db="EMBL/GenBank/DDBJ databases">
        <title>Culturing micro-colonial fungi from biological soil crusts in the Mojave desert and describing Neophaeococcomyces mojavensis, and introducing the new genera and species Taxawa tesnikishii.</title>
        <authorList>
            <person name="Kurbessoian T."/>
            <person name="Stajich J.E."/>
        </authorList>
    </citation>
    <scope>NUCLEOTIDE SEQUENCE</scope>
    <source>
        <strain evidence="3">TK_35</strain>
    </source>
</reference>
<evidence type="ECO:0000259" key="2">
    <source>
        <dbReference type="PROSITE" id="PS50191"/>
    </source>
</evidence>
<dbReference type="Pfam" id="PF03765">
    <property type="entry name" value="CRAL_TRIO_N"/>
    <property type="match status" value="1"/>
</dbReference>
<evidence type="ECO:0000313" key="4">
    <source>
        <dbReference type="Proteomes" id="UP001172681"/>
    </source>
</evidence>
<dbReference type="InterPro" id="IPR011074">
    <property type="entry name" value="CRAL/TRIO_N_dom"/>
</dbReference>
<dbReference type="InterPro" id="IPR036273">
    <property type="entry name" value="CRAL/TRIO_N_dom_sf"/>
</dbReference>
<dbReference type="CDD" id="cd00170">
    <property type="entry name" value="SEC14"/>
    <property type="match status" value="1"/>
</dbReference>
<proteinExistence type="predicted"/>
<dbReference type="Gene3D" id="3.40.525.10">
    <property type="entry name" value="CRAL-TRIO lipid binding domain"/>
    <property type="match status" value="1"/>
</dbReference>
<dbReference type="Gene3D" id="1.10.8.20">
    <property type="entry name" value="N-terminal domain of phosphatidylinositol transfer protein sec14p"/>
    <property type="match status" value="1"/>
</dbReference>
<protein>
    <submittedName>
        <fullName evidence="3">Cytosolic factor, phosphatidylinositol/phosphatidylcholine transfer protein</fullName>
    </submittedName>
</protein>
<dbReference type="PANTHER" id="PTHR45657">
    <property type="entry name" value="CRAL-TRIO DOMAIN-CONTAINING PROTEIN YKL091C-RELATED"/>
    <property type="match status" value="1"/>
</dbReference>
<feature type="region of interest" description="Disordered" evidence="1">
    <location>
        <begin position="325"/>
        <end position="382"/>
    </location>
</feature>
<dbReference type="InterPro" id="IPR051026">
    <property type="entry name" value="PI/PC_transfer"/>
</dbReference>
<dbReference type="PANTHER" id="PTHR45657:SF1">
    <property type="entry name" value="CRAL-TRIO DOMAIN-CONTAINING PROTEIN YKL091C-RELATED"/>
    <property type="match status" value="1"/>
</dbReference>
<accession>A0AA38Y6Y8</accession>
<dbReference type="AlphaFoldDB" id="A0AA38Y6Y8"/>
<dbReference type="Proteomes" id="UP001172681">
    <property type="component" value="Unassembled WGS sequence"/>
</dbReference>
<evidence type="ECO:0000256" key="1">
    <source>
        <dbReference type="SAM" id="MobiDB-lite"/>
    </source>
</evidence>
<dbReference type="SMART" id="SM01100">
    <property type="entry name" value="CRAL_TRIO_N"/>
    <property type="match status" value="1"/>
</dbReference>
<organism evidence="3 4">
    <name type="scientific">Knufia peltigerae</name>
    <dbReference type="NCBI Taxonomy" id="1002370"/>
    <lineage>
        <taxon>Eukaryota</taxon>
        <taxon>Fungi</taxon>
        <taxon>Dikarya</taxon>
        <taxon>Ascomycota</taxon>
        <taxon>Pezizomycotina</taxon>
        <taxon>Eurotiomycetes</taxon>
        <taxon>Chaetothyriomycetidae</taxon>
        <taxon>Chaetothyriales</taxon>
        <taxon>Trichomeriaceae</taxon>
        <taxon>Knufia</taxon>
    </lineage>
</organism>